<accession>A0A544T1G9</accession>
<comment type="caution">
    <text evidence="2">The sequence shown here is derived from an EMBL/GenBank/DDBJ whole genome shotgun (WGS) entry which is preliminary data.</text>
</comment>
<dbReference type="OrthoDB" id="9801392at2"/>
<organism evidence="2 3">
    <name type="scientific">Psychrobacillus lasiicapitis</name>
    <dbReference type="NCBI Taxonomy" id="1636719"/>
    <lineage>
        <taxon>Bacteria</taxon>
        <taxon>Bacillati</taxon>
        <taxon>Bacillota</taxon>
        <taxon>Bacilli</taxon>
        <taxon>Bacillales</taxon>
        <taxon>Bacillaceae</taxon>
        <taxon>Psychrobacillus</taxon>
    </lineage>
</organism>
<evidence type="ECO:0000313" key="3">
    <source>
        <dbReference type="Proteomes" id="UP000317316"/>
    </source>
</evidence>
<evidence type="ECO:0000259" key="1">
    <source>
        <dbReference type="Pfam" id="PF07929"/>
    </source>
</evidence>
<dbReference type="SUPFAM" id="SSF159941">
    <property type="entry name" value="MM3350-like"/>
    <property type="match status" value="1"/>
</dbReference>
<evidence type="ECO:0000313" key="2">
    <source>
        <dbReference type="EMBL" id="TQR11295.1"/>
    </source>
</evidence>
<sequence>MKAYILKLTFEYLGPSVWRRVILPAGATFNWLHETIQYVTNIKSKVSPYHFYGIGIDDIFITWVPIHEGKYYVEEYKCTIQPFLKI</sequence>
<name>A0A544T1G9_9BACI</name>
<dbReference type="InterPro" id="IPR012912">
    <property type="entry name" value="Plasmid_pRiA4b_Orf3-like"/>
</dbReference>
<dbReference type="Pfam" id="PF07929">
    <property type="entry name" value="PRiA4_ORF3"/>
    <property type="match status" value="1"/>
</dbReference>
<reference evidence="2 3" key="1">
    <citation type="submission" date="2019-05" db="EMBL/GenBank/DDBJ databases">
        <title>Psychrobacillus vulpis sp. nov., a new species isolated from feces of a red fox that inhabits in The Tablas de Daimiel Natural Park, Albacete, Spain.</title>
        <authorList>
            <person name="Rodriguez M."/>
            <person name="Reina J.C."/>
            <person name="Bejar V."/>
            <person name="Llamas I."/>
        </authorList>
    </citation>
    <scope>NUCLEOTIDE SEQUENCE [LARGE SCALE GENOMIC DNA]</scope>
    <source>
        <strain evidence="2 3">NEAU-3TGS17</strain>
    </source>
</reference>
<dbReference type="InterPro" id="IPR024047">
    <property type="entry name" value="MM3350-like_sf"/>
</dbReference>
<dbReference type="Gene3D" id="3.10.290.30">
    <property type="entry name" value="MM3350-like"/>
    <property type="match status" value="1"/>
</dbReference>
<protein>
    <submittedName>
        <fullName evidence="2">Plasmid pRiA4b ORF-3 family protein</fullName>
    </submittedName>
</protein>
<feature type="domain" description="Plasmid pRiA4b Orf3-like" evidence="1">
    <location>
        <begin position="2"/>
        <end position="54"/>
    </location>
</feature>
<dbReference type="Proteomes" id="UP000317316">
    <property type="component" value="Unassembled WGS sequence"/>
</dbReference>
<keyword evidence="3" id="KW-1185">Reference proteome</keyword>
<gene>
    <name evidence="2" type="ORF">FG382_15185</name>
</gene>
<dbReference type="AlphaFoldDB" id="A0A544T1G9"/>
<proteinExistence type="predicted"/>
<dbReference type="EMBL" id="VDGH01000009">
    <property type="protein sequence ID" value="TQR11295.1"/>
    <property type="molecule type" value="Genomic_DNA"/>
</dbReference>
<dbReference type="RefSeq" id="WP_142539741.1">
    <property type="nucleotide sequence ID" value="NZ_BMIE01000007.1"/>
</dbReference>